<proteinExistence type="predicted"/>
<evidence type="ECO:0000256" key="1">
    <source>
        <dbReference type="SAM" id="MobiDB-lite"/>
    </source>
</evidence>
<organism evidence="2">
    <name type="scientific">Arundo donax</name>
    <name type="common">Giant reed</name>
    <name type="synonym">Donax arundinaceus</name>
    <dbReference type="NCBI Taxonomy" id="35708"/>
    <lineage>
        <taxon>Eukaryota</taxon>
        <taxon>Viridiplantae</taxon>
        <taxon>Streptophyta</taxon>
        <taxon>Embryophyta</taxon>
        <taxon>Tracheophyta</taxon>
        <taxon>Spermatophyta</taxon>
        <taxon>Magnoliopsida</taxon>
        <taxon>Liliopsida</taxon>
        <taxon>Poales</taxon>
        <taxon>Poaceae</taxon>
        <taxon>PACMAD clade</taxon>
        <taxon>Arundinoideae</taxon>
        <taxon>Arundineae</taxon>
        <taxon>Arundo</taxon>
    </lineage>
</organism>
<feature type="region of interest" description="Disordered" evidence="1">
    <location>
        <begin position="1"/>
        <end position="30"/>
    </location>
</feature>
<dbReference type="EMBL" id="GBRH01239939">
    <property type="protein sequence ID" value="JAD57956.1"/>
    <property type="molecule type" value="Transcribed_RNA"/>
</dbReference>
<reference evidence="2" key="1">
    <citation type="submission" date="2014-09" db="EMBL/GenBank/DDBJ databases">
        <authorList>
            <person name="Magalhaes I.L.F."/>
            <person name="Oliveira U."/>
            <person name="Santos F.R."/>
            <person name="Vidigal T.H.D.A."/>
            <person name="Brescovit A.D."/>
            <person name="Santos A.J."/>
        </authorList>
    </citation>
    <scope>NUCLEOTIDE SEQUENCE</scope>
    <source>
        <tissue evidence="2">Shoot tissue taken approximately 20 cm above the soil surface</tissue>
    </source>
</reference>
<sequence>MAPYNPHTVGNQNPSNSTYLGGPARSPRMQ</sequence>
<protein>
    <submittedName>
        <fullName evidence="2">Uncharacterized protein</fullName>
    </submittedName>
</protein>
<accession>A0A0A9B3K9</accession>
<evidence type="ECO:0000313" key="2">
    <source>
        <dbReference type="EMBL" id="JAD57956.1"/>
    </source>
</evidence>
<feature type="compositionally biased region" description="Polar residues" evidence="1">
    <location>
        <begin position="8"/>
        <end position="19"/>
    </location>
</feature>
<dbReference type="AlphaFoldDB" id="A0A0A9B3K9"/>
<name>A0A0A9B3K9_ARUDO</name>
<reference evidence="2" key="2">
    <citation type="journal article" date="2015" name="Data Brief">
        <title>Shoot transcriptome of the giant reed, Arundo donax.</title>
        <authorList>
            <person name="Barrero R.A."/>
            <person name="Guerrero F.D."/>
            <person name="Moolhuijzen P."/>
            <person name="Goolsby J.A."/>
            <person name="Tidwell J."/>
            <person name="Bellgard S.E."/>
            <person name="Bellgard M.I."/>
        </authorList>
    </citation>
    <scope>NUCLEOTIDE SEQUENCE</scope>
    <source>
        <tissue evidence="2">Shoot tissue taken approximately 20 cm above the soil surface</tissue>
    </source>
</reference>